<dbReference type="AlphaFoldDB" id="A0A6V7Q113"/>
<evidence type="ECO:0000313" key="1">
    <source>
        <dbReference type="EMBL" id="CAD1836700.1"/>
    </source>
</evidence>
<accession>A0A6V7Q113</accession>
<proteinExistence type="predicted"/>
<organism evidence="1">
    <name type="scientific">Ananas comosus var. bracteatus</name>
    <name type="common">red pineapple</name>
    <dbReference type="NCBI Taxonomy" id="296719"/>
    <lineage>
        <taxon>Eukaryota</taxon>
        <taxon>Viridiplantae</taxon>
        <taxon>Streptophyta</taxon>
        <taxon>Embryophyta</taxon>
        <taxon>Tracheophyta</taxon>
        <taxon>Spermatophyta</taxon>
        <taxon>Magnoliopsida</taxon>
        <taxon>Liliopsida</taxon>
        <taxon>Poales</taxon>
        <taxon>Bromeliaceae</taxon>
        <taxon>Bromelioideae</taxon>
        <taxon>Ananas</taxon>
    </lineage>
</organism>
<reference evidence="1" key="1">
    <citation type="submission" date="2020-07" db="EMBL/GenBank/DDBJ databases">
        <authorList>
            <person name="Lin J."/>
        </authorList>
    </citation>
    <scope>NUCLEOTIDE SEQUENCE</scope>
</reference>
<name>A0A6V7Q113_ANACO</name>
<dbReference type="EMBL" id="LR862131">
    <property type="protein sequence ID" value="CAD1836700.1"/>
    <property type="molecule type" value="Genomic_DNA"/>
</dbReference>
<gene>
    <name evidence="1" type="ORF">CB5_LOCUS19911</name>
</gene>
<protein>
    <submittedName>
        <fullName evidence="1">Uncharacterized protein</fullName>
    </submittedName>
</protein>
<sequence>MGLIRGKYYALEVAQCRGAFRDFTQCSAHSPFNTCGGELTGGDQTHTAAAVTLPRGVVMWALKVNDEPTCFGPKRAQTRPGPSLDPYLFIYLLGIEIFYL</sequence>